<sequence length="96" mass="11291">MKIERIKEKNSLHTFKDGIGKTEDNPIFATSQSRMRIGMHLKACWFGLWHSPKPFLSCSTPYIRHSDIGGRHFDREYRQDDGAFLYCQYANLRSNH</sequence>
<gene>
    <name evidence="1" type="ORF">HMPREF9018_1500</name>
</gene>
<dbReference type="AlphaFoldDB" id="E1GWJ1"/>
<evidence type="ECO:0000313" key="2">
    <source>
        <dbReference type="Proteomes" id="UP000016016"/>
    </source>
</evidence>
<protein>
    <submittedName>
        <fullName evidence="1">Uncharacterized protein</fullName>
    </submittedName>
</protein>
<proteinExistence type="predicted"/>
<evidence type="ECO:0000313" key="1">
    <source>
        <dbReference type="EMBL" id="EFN90970.1"/>
    </source>
</evidence>
<comment type="caution">
    <text evidence="1">The sequence shown here is derived from an EMBL/GenBank/DDBJ whole genome shotgun (WGS) entry which is preliminary data.</text>
</comment>
<dbReference type="Proteomes" id="UP000016016">
    <property type="component" value="Unassembled WGS sequence"/>
</dbReference>
<reference evidence="1 2" key="1">
    <citation type="submission" date="2010-09" db="EMBL/GenBank/DDBJ databases">
        <authorList>
            <person name="Harkins D.M."/>
            <person name="Madupu R."/>
            <person name="Durkin A.S."/>
            <person name="Torralba M."/>
            <person name="Methe B."/>
            <person name="Sutton G.G."/>
            <person name="Nelson K.E."/>
        </authorList>
    </citation>
    <scope>NUCLEOTIDE SEQUENCE [LARGE SCALE GENOMIC DNA]</scope>
    <source>
        <strain evidence="1 2">CRIS 21A-A</strain>
    </source>
</reference>
<organism evidence="1 2">
    <name type="scientific">Prevotella amnii CRIS 21A-A</name>
    <dbReference type="NCBI Taxonomy" id="679191"/>
    <lineage>
        <taxon>Bacteria</taxon>
        <taxon>Pseudomonadati</taxon>
        <taxon>Bacteroidota</taxon>
        <taxon>Bacteroidia</taxon>
        <taxon>Bacteroidales</taxon>
        <taxon>Prevotellaceae</taxon>
        <taxon>Prevotella</taxon>
    </lineage>
</organism>
<dbReference type="EMBL" id="ADFQ01000074">
    <property type="protein sequence ID" value="EFN90970.1"/>
    <property type="molecule type" value="Genomic_DNA"/>
</dbReference>
<accession>E1GWJ1</accession>
<name>E1GWJ1_9BACT</name>